<dbReference type="EMBL" id="CM023473">
    <property type="protein sequence ID" value="KAH7954245.1"/>
    <property type="molecule type" value="Genomic_DNA"/>
</dbReference>
<gene>
    <name evidence="1" type="ORF">HPB49_016833</name>
</gene>
<evidence type="ECO:0000313" key="1">
    <source>
        <dbReference type="EMBL" id="KAH7954245.1"/>
    </source>
</evidence>
<protein>
    <submittedName>
        <fullName evidence="1">Uncharacterized protein</fullName>
    </submittedName>
</protein>
<sequence length="133" mass="14639">MQAPEAAPSQTASVENTQVEPCKLKKDSPLVQLLHKLDEIKINRAAGHEQKIALLEHFVSAWLTSIGTRRLREEYMQEEERTLKGNLKLSRQHVLDFVHEAGAAVPEETAPCSVKGCSITNALDGSEDGDLHG</sequence>
<organism evidence="1 2">
    <name type="scientific">Dermacentor silvarum</name>
    <name type="common">Tick</name>
    <dbReference type="NCBI Taxonomy" id="543639"/>
    <lineage>
        <taxon>Eukaryota</taxon>
        <taxon>Metazoa</taxon>
        <taxon>Ecdysozoa</taxon>
        <taxon>Arthropoda</taxon>
        <taxon>Chelicerata</taxon>
        <taxon>Arachnida</taxon>
        <taxon>Acari</taxon>
        <taxon>Parasitiformes</taxon>
        <taxon>Ixodida</taxon>
        <taxon>Ixodoidea</taxon>
        <taxon>Ixodidae</taxon>
        <taxon>Rhipicephalinae</taxon>
        <taxon>Dermacentor</taxon>
    </lineage>
</organism>
<accession>A0ACB8CY83</accession>
<reference evidence="1" key="1">
    <citation type="submission" date="2020-05" db="EMBL/GenBank/DDBJ databases">
        <title>Large-scale comparative analyses of tick genomes elucidate their genetic diversity and vector capacities.</title>
        <authorList>
            <person name="Jia N."/>
            <person name="Wang J."/>
            <person name="Shi W."/>
            <person name="Du L."/>
            <person name="Sun Y."/>
            <person name="Zhan W."/>
            <person name="Jiang J."/>
            <person name="Wang Q."/>
            <person name="Zhang B."/>
            <person name="Ji P."/>
            <person name="Sakyi L.B."/>
            <person name="Cui X."/>
            <person name="Yuan T."/>
            <person name="Jiang B."/>
            <person name="Yang W."/>
            <person name="Lam T.T.-Y."/>
            <person name="Chang Q."/>
            <person name="Ding S."/>
            <person name="Wang X."/>
            <person name="Zhu J."/>
            <person name="Ruan X."/>
            <person name="Zhao L."/>
            <person name="Wei J."/>
            <person name="Que T."/>
            <person name="Du C."/>
            <person name="Cheng J."/>
            <person name="Dai P."/>
            <person name="Han X."/>
            <person name="Huang E."/>
            <person name="Gao Y."/>
            <person name="Liu J."/>
            <person name="Shao H."/>
            <person name="Ye R."/>
            <person name="Li L."/>
            <person name="Wei W."/>
            <person name="Wang X."/>
            <person name="Wang C."/>
            <person name="Yang T."/>
            <person name="Huo Q."/>
            <person name="Li W."/>
            <person name="Guo W."/>
            <person name="Chen H."/>
            <person name="Zhou L."/>
            <person name="Ni X."/>
            <person name="Tian J."/>
            <person name="Zhou Y."/>
            <person name="Sheng Y."/>
            <person name="Liu T."/>
            <person name="Pan Y."/>
            <person name="Xia L."/>
            <person name="Li J."/>
            <person name="Zhao F."/>
            <person name="Cao W."/>
        </authorList>
    </citation>
    <scope>NUCLEOTIDE SEQUENCE</scope>
    <source>
        <strain evidence="1">Dsil-2018</strain>
    </source>
</reference>
<dbReference type="Proteomes" id="UP000821865">
    <property type="component" value="Chromosome 4"/>
</dbReference>
<name>A0ACB8CY83_DERSI</name>
<evidence type="ECO:0000313" key="2">
    <source>
        <dbReference type="Proteomes" id="UP000821865"/>
    </source>
</evidence>
<keyword evidence="2" id="KW-1185">Reference proteome</keyword>
<proteinExistence type="predicted"/>
<comment type="caution">
    <text evidence="1">The sequence shown here is derived from an EMBL/GenBank/DDBJ whole genome shotgun (WGS) entry which is preliminary data.</text>
</comment>